<dbReference type="Proteomes" id="UP000005856">
    <property type="component" value="Unassembled WGS sequence"/>
</dbReference>
<dbReference type="AlphaFoldDB" id="A6F0L9"/>
<organism evidence="1 2">
    <name type="scientific">Marinobacter algicola DG893</name>
    <dbReference type="NCBI Taxonomy" id="443152"/>
    <lineage>
        <taxon>Bacteria</taxon>
        <taxon>Pseudomonadati</taxon>
        <taxon>Pseudomonadota</taxon>
        <taxon>Gammaproteobacteria</taxon>
        <taxon>Pseudomonadales</taxon>
        <taxon>Marinobacteraceae</taxon>
        <taxon>Marinobacter</taxon>
    </lineage>
</organism>
<evidence type="ECO:0000313" key="2">
    <source>
        <dbReference type="Proteomes" id="UP000005856"/>
    </source>
</evidence>
<dbReference type="EMBL" id="ABCP01000013">
    <property type="protein sequence ID" value="EDM47780.1"/>
    <property type="molecule type" value="Genomic_DNA"/>
</dbReference>
<gene>
    <name evidence="1" type="ORF">MDG893_20709</name>
</gene>
<dbReference type="OrthoDB" id="6370550at2"/>
<evidence type="ECO:0000313" key="1">
    <source>
        <dbReference type="EMBL" id="EDM47780.1"/>
    </source>
</evidence>
<comment type="caution">
    <text evidence="1">The sequence shown here is derived from an EMBL/GenBank/DDBJ whole genome shotgun (WGS) entry which is preliminary data.</text>
</comment>
<accession>A6F0L9</accession>
<keyword evidence="2" id="KW-1185">Reference proteome</keyword>
<reference evidence="1 2" key="1">
    <citation type="submission" date="2007-06" db="EMBL/GenBank/DDBJ databases">
        <authorList>
            <person name="Green D."/>
            <person name="Ferriera S."/>
            <person name="Johnson J."/>
            <person name="Kravitz S."/>
            <person name="Beeson K."/>
            <person name="Sutton G."/>
            <person name="Rogers Y.-H."/>
            <person name="Friedman R."/>
            <person name="Frazier M."/>
            <person name="Venter J.C."/>
        </authorList>
    </citation>
    <scope>NUCLEOTIDE SEQUENCE [LARGE SCALE GENOMIC DNA]</scope>
    <source>
        <strain evidence="1 2">DG893</strain>
    </source>
</reference>
<dbReference type="RefSeq" id="WP_007153815.1">
    <property type="nucleotide sequence ID" value="NZ_ABCP01000013.1"/>
</dbReference>
<sequence length="105" mass="11840">MSGASLRAESEELSDKRLAGKFACGVATIKRVREHLPVAVLDEDDQELIRQCVAERSRIDSQLPNLSKVYLRRHYDISVEALDLELELAGWEDPRHKRKNQGAAA</sequence>
<dbReference type="STRING" id="443152.MDG893_20709"/>
<protein>
    <submittedName>
        <fullName evidence="1">Uncharacterized protein</fullName>
    </submittedName>
</protein>
<name>A6F0L9_9GAMM</name>
<proteinExistence type="predicted"/>